<evidence type="ECO:0000313" key="3">
    <source>
        <dbReference type="EMBL" id="KAF2461725.1"/>
    </source>
</evidence>
<dbReference type="Proteomes" id="UP000799766">
    <property type="component" value="Unassembled WGS sequence"/>
</dbReference>
<evidence type="ECO:0000256" key="1">
    <source>
        <dbReference type="SAM" id="Phobius"/>
    </source>
</evidence>
<dbReference type="AlphaFoldDB" id="A0A6A6PCL0"/>
<dbReference type="PANTHER" id="PTHR35395:SF1">
    <property type="entry name" value="DUF6536 DOMAIN-CONTAINING PROTEIN"/>
    <property type="match status" value="1"/>
</dbReference>
<dbReference type="InterPro" id="IPR046623">
    <property type="entry name" value="DUF6536"/>
</dbReference>
<evidence type="ECO:0000313" key="4">
    <source>
        <dbReference type="Proteomes" id="UP000799766"/>
    </source>
</evidence>
<accession>A0A6A6PCL0</accession>
<feature type="transmembrane region" description="Helical" evidence="1">
    <location>
        <begin position="306"/>
        <end position="329"/>
    </location>
</feature>
<feature type="transmembrane region" description="Helical" evidence="1">
    <location>
        <begin position="218"/>
        <end position="240"/>
    </location>
</feature>
<protein>
    <recommendedName>
        <fullName evidence="2">DUF6536 domain-containing protein</fullName>
    </recommendedName>
</protein>
<dbReference type="EMBL" id="MU001671">
    <property type="protein sequence ID" value="KAF2461725.1"/>
    <property type="molecule type" value="Genomic_DNA"/>
</dbReference>
<proteinExistence type="predicted"/>
<name>A0A6A6PCL0_9PEZI</name>
<feature type="transmembrane region" description="Helical" evidence="1">
    <location>
        <begin position="41"/>
        <end position="63"/>
    </location>
</feature>
<sequence length="576" mass="62262">MQLAVAPTRHDLDEAHSRKRWLDIGVPSIRNLEWVSIGRRVAWALLFLSAMPLHLFYNASFFFGRTTTEYLVAEMGESFLDTGPSTALTNVSETRPGVLDAFENIVLHAPSWDRFTPEECAAIYSKPLMTGHRTLVLITEEERVQRLPGLWSIVGSGNWMCDDDNDDPDPIDPRGASCHPTKARFGDRDGAELAPGTTLFCLAEPFAEDCKLEVSTSLLVAVAVCNALQVFGTLLLFFVLEGPSPLLVTVGDAAASFLARGDIFTKGLCAYDHWLLRWRWPAIDERLPIPWTTRTLRRHAGVSKRWLVMACAALAAAIILAIISLGLALAADARRGTISAAMSYGAFLAKNRVALISLARRTVPQVALLVNLPQLAFSALYLLYNAVLSGFLQAAEWNRFARARHPLRLSARPGGKQRATRWLSLPPRYGAPLALLGALTHWLISQTIFLADVSSLDFSGRDSVDHNTLAAGYSSLCVLLVLIFVLVAAVALAAVGLRPLTGDMTVAGSCSAAIAAACQNAGETEFGAPVGGGAEDGFWTLPLQWGSLGLEDPDGVGHLAFSSMAVMPPLDGALYR</sequence>
<feature type="transmembrane region" description="Helical" evidence="1">
    <location>
        <begin position="471"/>
        <end position="495"/>
    </location>
</feature>
<keyword evidence="1" id="KW-1133">Transmembrane helix</keyword>
<gene>
    <name evidence="3" type="ORF">BDY21DRAFT_278427</name>
</gene>
<dbReference type="OrthoDB" id="5429634at2759"/>
<evidence type="ECO:0000259" key="2">
    <source>
        <dbReference type="Pfam" id="PF20163"/>
    </source>
</evidence>
<keyword evidence="1" id="KW-0812">Transmembrane</keyword>
<organism evidence="3 4">
    <name type="scientific">Lineolata rhizophorae</name>
    <dbReference type="NCBI Taxonomy" id="578093"/>
    <lineage>
        <taxon>Eukaryota</taxon>
        <taxon>Fungi</taxon>
        <taxon>Dikarya</taxon>
        <taxon>Ascomycota</taxon>
        <taxon>Pezizomycotina</taxon>
        <taxon>Dothideomycetes</taxon>
        <taxon>Dothideomycetes incertae sedis</taxon>
        <taxon>Lineolatales</taxon>
        <taxon>Lineolataceae</taxon>
        <taxon>Lineolata</taxon>
    </lineage>
</organism>
<reference evidence="3" key="1">
    <citation type="journal article" date="2020" name="Stud. Mycol.">
        <title>101 Dothideomycetes genomes: a test case for predicting lifestyles and emergence of pathogens.</title>
        <authorList>
            <person name="Haridas S."/>
            <person name="Albert R."/>
            <person name="Binder M."/>
            <person name="Bloem J."/>
            <person name="Labutti K."/>
            <person name="Salamov A."/>
            <person name="Andreopoulos B."/>
            <person name="Baker S."/>
            <person name="Barry K."/>
            <person name="Bills G."/>
            <person name="Bluhm B."/>
            <person name="Cannon C."/>
            <person name="Castanera R."/>
            <person name="Culley D."/>
            <person name="Daum C."/>
            <person name="Ezra D."/>
            <person name="Gonzalez J."/>
            <person name="Henrissat B."/>
            <person name="Kuo A."/>
            <person name="Liang C."/>
            <person name="Lipzen A."/>
            <person name="Lutzoni F."/>
            <person name="Magnuson J."/>
            <person name="Mondo S."/>
            <person name="Nolan M."/>
            <person name="Ohm R."/>
            <person name="Pangilinan J."/>
            <person name="Park H.-J."/>
            <person name="Ramirez L."/>
            <person name="Alfaro M."/>
            <person name="Sun H."/>
            <person name="Tritt A."/>
            <person name="Yoshinaga Y."/>
            <person name="Zwiers L.-H."/>
            <person name="Turgeon B."/>
            <person name="Goodwin S."/>
            <person name="Spatafora J."/>
            <person name="Crous P."/>
            <person name="Grigoriev I."/>
        </authorList>
    </citation>
    <scope>NUCLEOTIDE SEQUENCE</scope>
    <source>
        <strain evidence="3">ATCC 16933</strain>
    </source>
</reference>
<feature type="transmembrane region" description="Helical" evidence="1">
    <location>
        <begin position="375"/>
        <end position="395"/>
    </location>
</feature>
<feature type="domain" description="DUF6536" evidence="2">
    <location>
        <begin position="1"/>
        <end position="80"/>
    </location>
</feature>
<feature type="transmembrane region" description="Helical" evidence="1">
    <location>
        <begin position="429"/>
        <end position="451"/>
    </location>
</feature>
<keyword evidence="4" id="KW-1185">Reference proteome</keyword>
<dbReference type="Pfam" id="PF20163">
    <property type="entry name" value="DUF6536"/>
    <property type="match status" value="1"/>
</dbReference>
<keyword evidence="1" id="KW-0472">Membrane</keyword>
<dbReference type="PANTHER" id="PTHR35395">
    <property type="entry name" value="DUF6536 DOMAIN-CONTAINING PROTEIN"/>
    <property type="match status" value="1"/>
</dbReference>